<feature type="transmembrane region" description="Helical" evidence="7">
    <location>
        <begin position="237"/>
        <end position="270"/>
    </location>
</feature>
<feature type="domain" description="ABC3 transporter permease C-terminal" evidence="8">
    <location>
        <begin position="74"/>
        <end position="189"/>
    </location>
</feature>
<dbReference type="Proteomes" id="UP001165378">
    <property type="component" value="Unassembled WGS sequence"/>
</dbReference>
<dbReference type="RefSeq" id="WP_235056059.1">
    <property type="nucleotide sequence ID" value="NZ_JAKFHA010000023.1"/>
</dbReference>
<sequence>MFTLSLSTLRDRRQLFAGALVAIALGVALVQASLHVLTSVSDPVIPAGLSAAERDEMREGFVGASVVMGLQAPLVVFLAVFVVGSTCSFAVAQRRRDLALLRLLGAGRGQTRRLLVTESLVLGAAGALCGAPLGVVMTWIQTRVLEQVGFVPAGFQPVYWNWGAVLAAGATGAGIALLGSWNAARRAGRVRPLEAMADTGAAARVMTPGRWCAGVLSLALSALLVAGGQAADPIGAITIAMALSVVGAVALSALSPLVVPLVARLFGLVFRRSLLGGLAEANIRDGARRNASVAAPLITLVALVLGLSGALGVLARSIGVEQERLTRGDLVVTSADGASAARLAGIPGVADVSSQLAVPASVTAKVRKDGARAARPHTFDERVVAVDGAAYERARTLAPTSGSLADLHGDAVAVGPAVSAEGFSTPRVGDTVTVTADGVERVLRVVAVLPETLEIGDEFLIAKDALPTALLAAAPGESIVTVAPGASVDEVAERIRAAGIGDTESVAQWAQGKADVQQDGNDKVFAVLLGLAGVYALIGVINALVIATAERRTEFAVARLSGLERRQVVRMAVVEACAVATIGLVLGGLVAAAGMAGMAKSTAAATGTAIVVVPWGTLAATVLGAFAVTVGAAVLTARAATRERPAALAAART</sequence>
<comment type="caution">
    <text evidence="9">The sequence shown here is derived from an EMBL/GenBank/DDBJ whole genome shotgun (WGS) entry which is preliminary data.</text>
</comment>
<dbReference type="Pfam" id="PF02687">
    <property type="entry name" value="FtsX"/>
    <property type="match status" value="2"/>
</dbReference>
<feature type="transmembrane region" description="Helical" evidence="7">
    <location>
        <begin position="160"/>
        <end position="181"/>
    </location>
</feature>
<gene>
    <name evidence="9" type="ORF">LZ495_29840</name>
</gene>
<feature type="transmembrane region" description="Helical" evidence="7">
    <location>
        <begin position="612"/>
        <end position="635"/>
    </location>
</feature>
<feature type="domain" description="ABC3 transporter permease C-terminal" evidence="8">
    <location>
        <begin position="527"/>
        <end position="643"/>
    </location>
</feature>
<evidence type="ECO:0000256" key="7">
    <source>
        <dbReference type="SAM" id="Phobius"/>
    </source>
</evidence>
<dbReference type="GO" id="GO:0098797">
    <property type="term" value="C:plasma membrane protein complex"/>
    <property type="evidence" value="ECO:0007669"/>
    <property type="project" value="TreeGrafter"/>
</dbReference>
<evidence type="ECO:0000256" key="4">
    <source>
        <dbReference type="ARBA" id="ARBA00022692"/>
    </source>
</evidence>
<name>A0AA41Q548_9ACTN</name>
<feature type="transmembrane region" description="Helical" evidence="7">
    <location>
        <begin position="114"/>
        <end position="140"/>
    </location>
</feature>
<feature type="transmembrane region" description="Helical" evidence="7">
    <location>
        <begin position="211"/>
        <end position="231"/>
    </location>
</feature>
<organism evidence="9 10">
    <name type="scientific">Yinghuangia soli</name>
    <dbReference type="NCBI Taxonomy" id="2908204"/>
    <lineage>
        <taxon>Bacteria</taxon>
        <taxon>Bacillati</taxon>
        <taxon>Actinomycetota</taxon>
        <taxon>Actinomycetes</taxon>
        <taxon>Kitasatosporales</taxon>
        <taxon>Streptomycetaceae</taxon>
        <taxon>Yinghuangia</taxon>
    </lineage>
</organism>
<reference evidence="9" key="1">
    <citation type="submission" date="2022-01" db="EMBL/GenBank/DDBJ databases">
        <title>Genome-Based Taxonomic Classification of the Phylum Actinobacteria.</title>
        <authorList>
            <person name="Gao Y."/>
        </authorList>
    </citation>
    <scope>NUCLEOTIDE SEQUENCE</scope>
    <source>
        <strain evidence="9">KLBMP 8922</strain>
    </source>
</reference>
<evidence type="ECO:0000256" key="1">
    <source>
        <dbReference type="ARBA" id="ARBA00004651"/>
    </source>
</evidence>
<evidence type="ECO:0000256" key="6">
    <source>
        <dbReference type="ARBA" id="ARBA00023136"/>
    </source>
</evidence>
<comment type="similarity">
    <text evidence="2">Belongs to the ABC-4 integral membrane protein family. LolC/E subfamily.</text>
</comment>
<dbReference type="EMBL" id="JAKFHA010000023">
    <property type="protein sequence ID" value="MCF2531397.1"/>
    <property type="molecule type" value="Genomic_DNA"/>
</dbReference>
<feature type="transmembrane region" description="Helical" evidence="7">
    <location>
        <begin position="568"/>
        <end position="592"/>
    </location>
</feature>
<comment type="subcellular location">
    <subcellularLocation>
        <location evidence="1">Cell membrane</location>
        <topology evidence="1">Multi-pass membrane protein</topology>
    </subcellularLocation>
</comment>
<proteinExistence type="inferred from homology"/>
<keyword evidence="4 7" id="KW-0812">Transmembrane</keyword>
<keyword evidence="6 7" id="KW-0472">Membrane</keyword>
<keyword evidence="3" id="KW-1003">Cell membrane</keyword>
<dbReference type="GO" id="GO:0044874">
    <property type="term" value="P:lipoprotein localization to outer membrane"/>
    <property type="evidence" value="ECO:0007669"/>
    <property type="project" value="TreeGrafter"/>
</dbReference>
<dbReference type="InterPro" id="IPR051447">
    <property type="entry name" value="Lipoprotein-release_system"/>
</dbReference>
<protein>
    <submittedName>
        <fullName evidence="9">ABC transporter permease</fullName>
    </submittedName>
</protein>
<evidence type="ECO:0000313" key="10">
    <source>
        <dbReference type="Proteomes" id="UP001165378"/>
    </source>
</evidence>
<feature type="transmembrane region" description="Helical" evidence="7">
    <location>
        <begin position="524"/>
        <end position="547"/>
    </location>
</feature>
<evidence type="ECO:0000256" key="2">
    <source>
        <dbReference type="ARBA" id="ARBA00005236"/>
    </source>
</evidence>
<keyword evidence="5 7" id="KW-1133">Transmembrane helix</keyword>
<evidence type="ECO:0000259" key="8">
    <source>
        <dbReference type="Pfam" id="PF02687"/>
    </source>
</evidence>
<dbReference type="AlphaFoldDB" id="A0AA41Q548"/>
<feature type="transmembrane region" description="Helical" evidence="7">
    <location>
        <begin position="74"/>
        <end position="93"/>
    </location>
</feature>
<dbReference type="InterPro" id="IPR003838">
    <property type="entry name" value="ABC3_permease_C"/>
</dbReference>
<accession>A0AA41Q548</accession>
<keyword evidence="10" id="KW-1185">Reference proteome</keyword>
<evidence type="ECO:0000256" key="5">
    <source>
        <dbReference type="ARBA" id="ARBA00022989"/>
    </source>
</evidence>
<dbReference type="PANTHER" id="PTHR30489">
    <property type="entry name" value="LIPOPROTEIN-RELEASING SYSTEM TRANSMEMBRANE PROTEIN LOLE"/>
    <property type="match status" value="1"/>
</dbReference>
<evidence type="ECO:0000256" key="3">
    <source>
        <dbReference type="ARBA" id="ARBA00022475"/>
    </source>
</evidence>
<feature type="transmembrane region" description="Helical" evidence="7">
    <location>
        <begin position="291"/>
        <end position="315"/>
    </location>
</feature>
<evidence type="ECO:0000313" key="9">
    <source>
        <dbReference type="EMBL" id="MCF2531397.1"/>
    </source>
</evidence>
<dbReference type="PANTHER" id="PTHR30489:SF0">
    <property type="entry name" value="LIPOPROTEIN-RELEASING SYSTEM TRANSMEMBRANE PROTEIN LOLE"/>
    <property type="match status" value="1"/>
</dbReference>